<organism evidence="1 2">
    <name type="scientific">Penicillium solitum</name>
    <dbReference type="NCBI Taxonomy" id="60172"/>
    <lineage>
        <taxon>Eukaryota</taxon>
        <taxon>Fungi</taxon>
        <taxon>Dikarya</taxon>
        <taxon>Ascomycota</taxon>
        <taxon>Pezizomycotina</taxon>
        <taxon>Eurotiomycetes</taxon>
        <taxon>Eurotiomycetidae</taxon>
        <taxon>Eurotiales</taxon>
        <taxon>Aspergillaceae</taxon>
        <taxon>Penicillium</taxon>
    </lineage>
</organism>
<dbReference type="EMBL" id="MDYO01000018">
    <property type="protein sequence ID" value="OQD95861.1"/>
    <property type="molecule type" value="Genomic_DNA"/>
</dbReference>
<protein>
    <submittedName>
        <fullName evidence="1">Uncharacterized protein</fullName>
    </submittedName>
</protein>
<dbReference type="AlphaFoldDB" id="A0A1V6R399"/>
<proteinExistence type="predicted"/>
<sequence length="257" mass="28438">MARLKGVLELGVRVTLITTACHSGGWVTSPDFNHTTMAAADETTTKYETSNAWGVSQRIGGSCGSVFASTLVQSLSSASNPLLDPRERSQSLHSPITQPLLHAEETNKSQTQTYNAFCHSSWEACEHRVTRLWNERGFSSSAQGDEWDHSWTGRTGVPLADFKRRWEQLASHPYTGPADIRDLQNTHPDNPTFRKADPASTGGVEEIVHQMTDSIAHGRIKAMGRTLHQTCPGDWDRRRMVGLGGTLRAYSQSDEFK</sequence>
<accession>A0A1V6R399</accession>
<dbReference type="STRING" id="60172.A0A1V6R399"/>
<evidence type="ECO:0000313" key="1">
    <source>
        <dbReference type="EMBL" id="OQD95861.1"/>
    </source>
</evidence>
<dbReference type="Proteomes" id="UP000191612">
    <property type="component" value="Unassembled WGS sequence"/>
</dbReference>
<reference evidence="2" key="1">
    <citation type="journal article" date="2017" name="Nat. Microbiol.">
        <title>Global analysis of biosynthetic gene clusters reveals vast potential of secondary metabolite production in Penicillium species.</title>
        <authorList>
            <person name="Nielsen J.C."/>
            <person name="Grijseels S."/>
            <person name="Prigent S."/>
            <person name="Ji B."/>
            <person name="Dainat J."/>
            <person name="Nielsen K.F."/>
            <person name="Frisvad J.C."/>
            <person name="Workman M."/>
            <person name="Nielsen J."/>
        </authorList>
    </citation>
    <scope>NUCLEOTIDE SEQUENCE [LARGE SCALE GENOMIC DNA]</scope>
    <source>
        <strain evidence="2">IBT 29525</strain>
    </source>
</reference>
<keyword evidence="2" id="KW-1185">Reference proteome</keyword>
<comment type="caution">
    <text evidence="1">The sequence shown here is derived from an EMBL/GenBank/DDBJ whole genome shotgun (WGS) entry which is preliminary data.</text>
</comment>
<gene>
    <name evidence="1" type="ORF">PENSOL_c018G04569</name>
</gene>
<evidence type="ECO:0000313" key="2">
    <source>
        <dbReference type="Proteomes" id="UP000191612"/>
    </source>
</evidence>
<name>A0A1V6R399_9EURO</name>